<reference evidence="1 2" key="1">
    <citation type="journal article" date="2022" name="DNA Res.">
        <title>Chromosomal-level genome assembly of the orchid tree Bauhinia variegata (Leguminosae; Cercidoideae) supports the allotetraploid origin hypothesis of Bauhinia.</title>
        <authorList>
            <person name="Zhong Y."/>
            <person name="Chen Y."/>
            <person name="Zheng D."/>
            <person name="Pang J."/>
            <person name="Liu Y."/>
            <person name="Luo S."/>
            <person name="Meng S."/>
            <person name="Qian L."/>
            <person name="Wei D."/>
            <person name="Dai S."/>
            <person name="Zhou R."/>
        </authorList>
    </citation>
    <scope>NUCLEOTIDE SEQUENCE [LARGE SCALE GENOMIC DNA]</scope>
    <source>
        <strain evidence="1">BV-YZ2020</strain>
    </source>
</reference>
<accession>A0ACB9KIE7</accession>
<sequence>MVVTVDMKHLAAICFALWARAFPVMSRTLNEDSVAATHEQWITKFGRSYANEAEKAKRFKIFMENLLYIENFNNAGNQSYKMGSNKFSDLTNTGKCDRNKAAKHAAQITGYVVVKGEDQLLQAVAKQPVAIRVAAGDYFHQYEDGIFSGPCESELNHEVTVVGYGTSEDGTKYWLMKNSWGEDWGEKGYIRMKMNVGDEGLCGIATHASYPTINA</sequence>
<evidence type="ECO:0000313" key="1">
    <source>
        <dbReference type="EMBL" id="KAI4296900.1"/>
    </source>
</evidence>
<protein>
    <submittedName>
        <fullName evidence="1">Uncharacterized protein</fullName>
    </submittedName>
</protein>
<keyword evidence="2" id="KW-1185">Reference proteome</keyword>
<organism evidence="1 2">
    <name type="scientific">Bauhinia variegata</name>
    <name type="common">Purple orchid tree</name>
    <name type="synonym">Phanera variegata</name>
    <dbReference type="NCBI Taxonomy" id="167791"/>
    <lineage>
        <taxon>Eukaryota</taxon>
        <taxon>Viridiplantae</taxon>
        <taxon>Streptophyta</taxon>
        <taxon>Embryophyta</taxon>
        <taxon>Tracheophyta</taxon>
        <taxon>Spermatophyta</taxon>
        <taxon>Magnoliopsida</taxon>
        <taxon>eudicotyledons</taxon>
        <taxon>Gunneridae</taxon>
        <taxon>Pentapetalae</taxon>
        <taxon>rosids</taxon>
        <taxon>fabids</taxon>
        <taxon>Fabales</taxon>
        <taxon>Fabaceae</taxon>
        <taxon>Cercidoideae</taxon>
        <taxon>Cercideae</taxon>
        <taxon>Bauhiniinae</taxon>
        <taxon>Bauhinia</taxon>
    </lineage>
</organism>
<dbReference type="EMBL" id="CM039439">
    <property type="protein sequence ID" value="KAI4296900.1"/>
    <property type="molecule type" value="Genomic_DNA"/>
</dbReference>
<comment type="caution">
    <text evidence="1">The sequence shown here is derived from an EMBL/GenBank/DDBJ whole genome shotgun (WGS) entry which is preliminary data.</text>
</comment>
<dbReference type="Proteomes" id="UP000828941">
    <property type="component" value="Chromosome 14"/>
</dbReference>
<evidence type="ECO:0000313" key="2">
    <source>
        <dbReference type="Proteomes" id="UP000828941"/>
    </source>
</evidence>
<name>A0ACB9KIE7_BAUVA</name>
<proteinExistence type="predicted"/>
<gene>
    <name evidence="1" type="ORF">L6164_036820</name>
</gene>